<dbReference type="Proteomes" id="UP000028630">
    <property type="component" value="Unassembled WGS sequence"/>
</dbReference>
<feature type="non-terminal residue" evidence="1">
    <location>
        <position position="1"/>
    </location>
</feature>
<proteinExistence type="predicted"/>
<gene>
    <name evidence="1" type="ORF">GTGU_04360</name>
</gene>
<name>A0A084ZN64_9ENTR</name>
<dbReference type="RefSeq" id="WP_038162359.1">
    <property type="nucleotide sequence ID" value="NZ_JMTB01000119.1"/>
</dbReference>
<reference evidence="2" key="1">
    <citation type="submission" date="2014-05" db="EMBL/GenBank/DDBJ databases">
        <title>ATOL: Assembling a taxonomically balanced genome-scale reconstruction of the evolutionary history of the Enterobacteriaceae.</title>
        <authorList>
            <person name="Plunkett G. III"/>
            <person name="Neeno-Eckwall E.C."/>
            <person name="Glasner J.D."/>
            <person name="Perna N.T."/>
        </authorList>
    </citation>
    <scope>NUCLEOTIDE SEQUENCE [LARGE SCALE GENOMIC DNA]</scope>
    <source>
        <strain evidence="2">ATCC 49490</strain>
    </source>
</reference>
<protein>
    <submittedName>
        <fullName evidence="1">Uncharacterized protein</fullName>
    </submittedName>
</protein>
<evidence type="ECO:0000313" key="1">
    <source>
        <dbReference type="EMBL" id="KFB98908.1"/>
    </source>
</evidence>
<dbReference type="EMBL" id="JMTB01000119">
    <property type="protein sequence ID" value="KFB98908.1"/>
    <property type="molecule type" value="Genomic_DNA"/>
</dbReference>
<sequence length="91" mass="10530">WYWHPDNEEPDVTAEIEDMTGDIMLRRALALLRKKLQRLHENTDTDTPSWFIARLNHTMTLSDLRRFAGAYGCKVSLDVELPDGTHYTVGL</sequence>
<organism evidence="1 2">
    <name type="scientific">Trabulsiella guamensis ATCC 49490</name>
    <dbReference type="NCBI Taxonomy" id="1005994"/>
    <lineage>
        <taxon>Bacteria</taxon>
        <taxon>Pseudomonadati</taxon>
        <taxon>Pseudomonadota</taxon>
        <taxon>Gammaproteobacteria</taxon>
        <taxon>Enterobacterales</taxon>
        <taxon>Enterobacteriaceae</taxon>
        <taxon>Trabulsiella</taxon>
    </lineage>
</organism>
<keyword evidence="2" id="KW-1185">Reference proteome</keyword>
<comment type="caution">
    <text evidence="1">The sequence shown here is derived from an EMBL/GenBank/DDBJ whole genome shotgun (WGS) entry which is preliminary data.</text>
</comment>
<accession>A0A084ZN64</accession>
<dbReference type="AlphaFoldDB" id="A0A084ZN64"/>
<evidence type="ECO:0000313" key="2">
    <source>
        <dbReference type="Proteomes" id="UP000028630"/>
    </source>
</evidence>